<dbReference type="GO" id="GO:0004252">
    <property type="term" value="F:serine-type endopeptidase activity"/>
    <property type="evidence" value="ECO:0007669"/>
    <property type="project" value="UniProtKB-UniRule"/>
</dbReference>
<dbReference type="AlphaFoldDB" id="A0A1D8GHY7"/>
<dbReference type="InterPro" id="IPR008269">
    <property type="entry name" value="Lon_proteolytic"/>
</dbReference>
<evidence type="ECO:0000259" key="6">
    <source>
        <dbReference type="PROSITE" id="PS51786"/>
    </source>
</evidence>
<dbReference type="Gene3D" id="3.30.230.10">
    <property type="match status" value="1"/>
</dbReference>
<dbReference type="EMBL" id="CP017269">
    <property type="protein sequence ID" value="AOT70531.1"/>
    <property type="molecule type" value="Genomic_DNA"/>
</dbReference>
<dbReference type="NCBIfam" id="TIGR02903">
    <property type="entry name" value="spore_lon_C"/>
    <property type="match status" value="1"/>
</dbReference>
<feature type="domain" description="Sigma-54 factor interaction" evidence="5">
    <location>
        <begin position="186"/>
        <end position="357"/>
    </location>
</feature>
<keyword evidence="1 4" id="KW-0645">Protease</keyword>
<dbReference type="PANTHER" id="PTHR10046">
    <property type="entry name" value="ATP DEPENDENT LON PROTEASE FAMILY MEMBER"/>
    <property type="match status" value="1"/>
</dbReference>
<dbReference type="GO" id="GO:0005524">
    <property type="term" value="F:ATP binding"/>
    <property type="evidence" value="ECO:0007669"/>
    <property type="project" value="InterPro"/>
</dbReference>
<dbReference type="OrthoDB" id="2318150at2"/>
<evidence type="ECO:0000313" key="8">
    <source>
        <dbReference type="Proteomes" id="UP000095743"/>
    </source>
</evidence>
<dbReference type="PROSITE" id="PS51786">
    <property type="entry name" value="LON_PROTEOLYTIC"/>
    <property type="match status" value="1"/>
</dbReference>
<evidence type="ECO:0000313" key="7">
    <source>
        <dbReference type="EMBL" id="AOT70531.1"/>
    </source>
</evidence>
<dbReference type="SMART" id="SM00382">
    <property type="entry name" value="AAA"/>
    <property type="match status" value="1"/>
</dbReference>
<dbReference type="InterPro" id="IPR002078">
    <property type="entry name" value="Sigma_54_int"/>
</dbReference>
<feature type="domain" description="Lon proteolytic" evidence="6">
    <location>
        <begin position="464"/>
        <end position="638"/>
    </location>
</feature>
<keyword evidence="8" id="KW-1185">Reference proteome</keyword>
<accession>A0A1D8GHY7</accession>
<protein>
    <recommendedName>
        <fullName evidence="4">endopeptidase La</fullName>
        <ecNumber evidence="4">3.4.21.53</ecNumber>
    </recommendedName>
</protein>
<dbReference type="PROSITE" id="PS00676">
    <property type="entry name" value="SIGMA54_INTERACT_2"/>
    <property type="match status" value="1"/>
</dbReference>
<dbReference type="GO" id="GO:0016887">
    <property type="term" value="F:ATP hydrolysis activity"/>
    <property type="evidence" value="ECO:0007669"/>
    <property type="project" value="InterPro"/>
</dbReference>
<comment type="catalytic activity">
    <reaction evidence="4">
        <text>Hydrolysis of proteins in presence of ATP.</text>
        <dbReference type="EC" id="3.4.21.53"/>
    </reaction>
</comment>
<dbReference type="InterPro" id="IPR027065">
    <property type="entry name" value="Lon_Prtase"/>
</dbReference>
<evidence type="ECO:0000256" key="3">
    <source>
        <dbReference type="ARBA" id="ARBA00022825"/>
    </source>
</evidence>
<organism evidence="7 8">
    <name type="scientific">Geosporobacter ferrireducens</name>
    <dbReference type="NCBI Taxonomy" id="1424294"/>
    <lineage>
        <taxon>Bacteria</taxon>
        <taxon>Bacillati</taxon>
        <taxon>Bacillota</taxon>
        <taxon>Clostridia</taxon>
        <taxon>Peptostreptococcales</taxon>
        <taxon>Thermotaleaceae</taxon>
        <taxon>Geosporobacter</taxon>
    </lineage>
</organism>
<dbReference type="PRINTS" id="PR00830">
    <property type="entry name" value="ENDOLAPTASE"/>
</dbReference>
<dbReference type="GO" id="GO:0004176">
    <property type="term" value="F:ATP-dependent peptidase activity"/>
    <property type="evidence" value="ECO:0007669"/>
    <property type="project" value="UniProtKB-UniRule"/>
</dbReference>
<dbReference type="PROSITE" id="PS01046">
    <property type="entry name" value="LON_SER"/>
    <property type="match status" value="1"/>
</dbReference>
<dbReference type="InterPro" id="IPR008268">
    <property type="entry name" value="Peptidase_S16_AS"/>
</dbReference>
<dbReference type="PROSITE" id="PS50045">
    <property type="entry name" value="SIGMA54_INTERACT_4"/>
    <property type="match status" value="1"/>
</dbReference>
<dbReference type="Pfam" id="PF00004">
    <property type="entry name" value="AAA"/>
    <property type="match status" value="1"/>
</dbReference>
<dbReference type="SUPFAM" id="SSF54211">
    <property type="entry name" value="Ribosomal protein S5 domain 2-like"/>
    <property type="match status" value="1"/>
</dbReference>
<keyword evidence="3 4" id="KW-0720">Serine protease</keyword>
<name>A0A1D8GHY7_9FIRM</name>
<proteinExistence type="inferred from homology"/>
<evidence type="ECO:0000259" key="5">
    <source>
        <dbReference type="PROSITE" id="PS50045"/>
    </source>
</evidence>
<sequence>MKSLTEQQAAAINTEDSYEQISGSGEVNRQVSALYDIVNHLMGKDRISERLMKLEVQDFIQSEKIEDRILALHRIVFNSKEQAQGLQPEEIDPALKAIESQVADMLARRAVESRLEKEMAEKIEEKQLQYMEEMKLQLLKKNAGPENGYTLKKYAHLEKLETKKLSKSAMELFRPQKLEDIVGQEEAIQSLVSKIASPFPQHILIYGPPGVGKTTAARLALEFAKKMKYTPFEQDARFVEVDGTTLRWDPREITNPLLGSVHDPIYQGSKRDLAETGIPEPKLGLVTEAHGGILFIDEIGELDDFLQNKLLKVLEDKRVEFDSAYYDPDNPAVPLYVKKLFDEGAPADFILIGATTRQPQEINPALRSRCAEVFFEPLSNEDIQNIVEQGARRLSVELENGVSEMISQYTIEGRKAMNILSDAYSMALYEQSKEGEIHITKKHMDSVVRMSRLISYSQKKASEQPEIGKIFGLGVNGFLGSVIELECNAFKAVEKGKGSLRLNDTAGSMTKDSLFNAASLIRKTTGEILHDYDIHVNVIGGGKIDGPSAGAAIVMTMISAIQQKKVRQDAAITGEISIQGKIKPIGGVNEKIFGAKQSGMKTVIIPKENAKDVKAGISGIEIIPVETIEEVMEILFCS</sequence>
<reference evidence="7 8" key="1">
    <citation type="submission" date="2016-09" db="EMBL/GenBank/DDBJ databases">
        <title>Genomic analysis reveals versatility of anaerobic energy metabolism of Geosporobacter ferrireducens IRF9 of phylum Firmicutes.</title>
        <authorList>
            <person name="Kim S.-J."/>
        </authorList>
    </citation>
    <scope>NUCLEOTIDE SEQUENCE [LARGE SCALE GENOMIC DNA]</scope>
    <source>
        <strain evidence="7 8">IRF9</strain>
    </source>
</reference>
<dbReference type="KEGG" id="gfe:Gferi_13685"/>
<dbReference type="InterPro" id="IPR014721">
    <property type="entry name" value="Ribsml_uS5_D2-typ_fold_subgr"/>
</dbReference>
<dbReference type="GO" id="GO:0030163">
    <property type="term" value="P:protein catabolic process"/>
    <property type="evidence" value="ECO:0007669"/>
    <property type="project" value="InterPro"/>
</dbReference>
<feature type="active site" evidence="4">
    <location>
        <position position="591"/>
    </location>
</feature>
<comment type="similarity">
    <text evidence="4">Belongs to the peptidase S16 family.</text>
</comment>
<dbReference type="InterPro" id="IPR003959">
    <property type="entry name" value="ATPase_AAA_core"/>
</dbReference>
<evidence type="ECO:0000256" key="1">
    <source>
        <dbReference type="ARBA" id="ARBA00022670"/>
    </source>
</evidence>
<dbReference type="SUPFAM" id="SSF52540">
    <property type="entry name" value="P-loop containing nucleoside triphosphate hydrolases"/>
    <property type="match status" value="1"/>
</dbReference>
<dbReference type="InterPro" id="IPR020568">
    <property type="entry name" value="Ribosomal_Su5_D2-typ_SF"/>
</dbReference>
<dbReference type="InterPro" id="IPR003593">
    <property type="entry name" value="AAA+_ATPase"/>
</dbReference>
<dbReference type="InterPro" id="IPR014252">
    <property type="entry name" value="Spore_LonC"/>
</dbReference>
<dbReference type="InterPro" id="IPR025943">
    <property type="entry name" value="Sigma_54_int_dom_ATP-bd_2"/>
</dbReference>
<dbReference type="Pfam" id="PF05362">
    <property type="entry name" value="Lon_C"/>
    <property type="match status" value="1"/>
</dbReference>
<evidence type="ECO:0000256" key="4">
    <source>
        <dbReference type="PROSITE-ProRule" id="PRU01122"/>
    </source>
</evidence>
<dbReference type="RefSeq" id="WP_069977380.1">
    <property type="nucleotide sequence ID" value="NZ_CP017269.1"/>
</dbReference>
<gene>
    <name evidence="7" type="ORF">Gferi_13685</name>
</gene>
<dbReference type="InterPro" id="IPR027417">
    <property type="entry name" value="P-loop_NTPase"/>
</dbReference>
<dbReference type="EC" id="3.4.21.53" evidence="4"/>
<dbReference type="CDD" id="cd00009">
    <property type="entry name" value="AAA"/>
    <property type="match status" value="1"/>
</dbReference>
<feature type="active site" evidence="4">
    <location>
        <position position="548"/>
    </location>
</feature>
<dbReference type="GO" id="GO:0006355">
    <property type="term" value="P:regulation of DNA-templated transcription"/>
    <property type="evidence" value="ECO:0007669"/>
    <property type="project" value="InterPro"/>
</dbReference>
<dbReference type="STRING" id="1424294.Gferi_13685"/>
<dbReference type="GO" id="GO:0006508">
    <property type="term" value="P:proteolysis"/>
    <property type="evidence" value="ECO:0007669"/>
    <property type="project" value="UniProtKB-KW"/>
</dbReference>
<dbReference type="Gene3D" id="3.40.50.300">
    <property type="entry name" value="P-loop containing nucleotide triphosphate hydrolases"/>
    <property type="match status" value="2"/>
</dbReference>
<evidence type="ECO:0000256" key="2">
    <source>
        <dbReference type="ARBA" id="ARBA00022801"/>
    </source>
</evidence>
<keyword evidence="2 4" id="KW-0378">Hydrolase</keyword>
<dbReference type="Proteomes" id="UP000095743">
    <property type="component" value="Chromosome"/>
</dbReference>